<dbReference type="InterPro" id="IPR037099">
    <property type="entry name" value="Fum_R/Succ_DH_flav-like_C_sf"/>
</dbReference>
<dbReference type="Pfam" id="PF00890">
    <property type="entry name" value="FAD_binding_2"/>
    <property type="match status" value="1"/>
</dbReference>
<dbReference type="PANTHER" id="PTHR11632:SF51">
    <property type="entry name" value="SUCCINATE DEHYDROGENASE [UBIQUINONE] FLAVOPROTEIN SUBUNIT, MITOCHONDRIAL"/>
    <property type="match status" value="1"/>
</dbReference>
<dbReference type="Gene3D" id="3.90.700.10">
    <property type="entry name" value="Succinate dehydrogenase/fumarate reductase flavoprotein, catalytic domain"/>
    <property type="match status" value="1"/>
</dbReference>
<sequence length="592" mass="64811">MASEQVATLESHQYDVLVIGSGGAGLRAAVQAAVPGVKVGIIGKSLLGKAHTVMAEGGVAASLGNLDPWDGWETHFYDTMRSGHFINNYRIVELFAKEAAQRVLELEEWGAVFDRTPEGKIMQRPFGAHTFRRLAHIGDRTGMELLRTLQYKAISQDITVHQEVTITKLLLDSDGRIAGALAYYRSTGKFVLFRAKAIVLATGGWGKIYKVTSNSWESTGDGASLAFRAGAELMDMEMVQFHPTGMVWPPGVRGLLVTEGVRGEGGLLYNSEGERFMLKYDPERKELSSRDVVARSIFKEVQAGRGTPHGGAWLDITHKGPEFIKRKLPGMYEQYLTLADVDITKEKFEVAPTCHYTMGGVRVEAESCATNIPGLFAAGEVACGLHGANRLGGNSLADLLVFGRRAGDGALAYVQEHGSLPQVSESEVEQEMDRVLSPFSVTDGENPYLLHEQLQEIMSGHAGIVRDGPMLEEGLAKLMDLKVRAQNMGVTGSRVYNPGWHAVFEVQSMLTLAELIIRGALARKESRGAHWRTDYPDELPEVGQWNYVQDLDGDAVRIREVAVPVMPPELSQLFDRGVAPGVYASQQQAKEK</sequence>
<dbReference type="FunFam" id="3.90.700.10:FF:000005">
    <property type="entry name" value="Succinate dehydrogenase flavoprotein subunit"/>
    <property type="match status" value="1"/>
</dbReference>
<evidence type="ECO:0000256" key="1">
    <source>
        <dbReference type="ARBA" id="ARBA00001974"/>
    </source>
</evidence>
<dbReference type="PIRSF" id="PIRSF000171">
    <property type="entry name" value="SDHA_APRA_LASPO"/>
    <property type="match status" value="1"/>
</dbReference>
<accession>A0A2T2XHT9</accession>
<evidence type="ECO:0000256" key="5">
    <source>
        <dbReference type="PIRSR" id="PIRSR000171-1"/>
    </source>
</evidence>
<dbReference type="InterPro" id="IPR015939">
    <property type="entry name" value="Fum_Rdtase/Succ_DH_flav-like_C"/>
</dbReference>
<dbReference type="SUPFAM" id="SSF51905">
    <property type="entry name" value="FAD/NAD(P)-binding domain"/>
    <property type="match status" value="1"/>
</dbReference>
<dbReference type="SUPFAM" id="SSF46977">
    <property type="entry name" value="Succinate dehydrogenase/fumarate reductase flavoprotein C-terminal domain"/>
    <property type="match status" value="1"/>
</dbReference>
<gene>
    <name evidence="8" type="ORF">C7B46_07270</name>
</gene>
<dbReference type="PANTHER" id="PTHR11632">
    <property type="entry name" value="SUCCINATE DEHYDROGENASE 2 FLAVOPROTEIN SUBUNIT"/>
    <property type="match status" value="1"/>
</dbReference>
<dbReference type="PRINTS" id="PR00411">
    <property type="entry name" value="PNDRDTASEI"/>
</dbReference>
<dbReference type="InterPro" id="IPR027477">
    <property type="entry name" value="Succ_DH/fumarate_Rdtase_cat_sf"/>
</dbReference>
<reference evidence="8 9" key="1">
    <citation type="journal article" date="2014" name="BMC Genomics">
        <title>Comparison of environmental and isolate Sulfobacillus genomes reveals diverse carbon, sulfur, nitrogen, and hydrogen metabolisms.</title>
        <authorList>
            <person name="Justice N.B."/>
            <person name="Norman A."/>
            <person name="Brown C.T."/>
            <person name="Singh A."/>
            <person name="Thomas B.C."/>
            <person name="Banfield J.F."/>
        </authorList>
    </citation>
    <scope>NUCLEOTIDE SEQUENCE [LARGE SCALE GENOMIC DNA]</scope>
    <source>
        <strain evidence="8">AMDSBA4</strain>
    </source>
</reference>
<dbReference type="SUPFAM" id="SSF56425">
    <property type="entry name" value="Succinate dehydrogenase/fumarate reductase flavoprotein, catalytic domain"/>
    <property type="match status" value="1"/>
</dbReference>
<dbReference type="GO" id="GO:0033765">
    <property type="term" value="F:steroid dehydrogenase activity, acting on the CH-CH group of donors"/>
    <property type="evidence" value="ECO:0007669"/>
    <property type="project" value="UniProtKB-ARBA"/>
</dbReference>
<dbReference type="Pfam" id="PF02910">
    <property type="entry name" value="Succ_DH_flav_C"/>
    <property type="match status" value="1"/>
</dbReference>
<evidence type="ECO:0000256" key="4">
    <source>
        <dbReference type="ARBA" id="ARBA00023002"/>
    </source>
</evidence>
<dbReference type="Gene3D" id="1.20.58.100">
    <property type="entry name" value="Fumarate reductase/succinate dehydrogenase flavoprotein-like, C-terminal domain"/>
    <property type="match status" value="1"/>
</dbReference>
<dbReference type="Gene3D" id="3.50.50.60">
    <property type="entry name" value="FAD/NAD(P)-binding domain"/>
    <property type="match status" value="1"/>
</dbReference>
<evidence type="ECO:0000256" key="3">
    <source>
        <dbReference type="ARBA" id="ARBA00022827"/>
    </source>
</evidence>
<comment type="caution">
    <text evidence="8">The sequence shown here is derived from an EMBL/GenBank/DDBJ whole genome shotgun (WGS) entry which is preliminary data.</text>
</comment>
<evidence type="ECO:0000313" key="8">
    <source>
        <dbReference type="EMBL" id="PSR34054.1"/>
    </source>
</evidence>
<keyword evidence="3" id="KW-0274">FAD</keyword>
<dbReference type="AlphaFoldDB" id="A0A2T2XHT9"/>
<feature type="domain" description="FAD-dependent oxidoreductase 2 FAD-binding" evidence="6">
    <location>
        <begin position="15"/>
        <end position="396"/>
    </location>
</feature>
<comment type="cofactor">
    <cofactor evidence="1">
        <name>FAD</name>
        <dbReference type="ChEBI" id="CHEBI:57692"/>
    </cofactor>
</comment>
<organism evidence="8 9">
    <name type="scientific">Sulfobacillus benefaciens</name>
    <dbReference type="NCBI Taxonomy" id="453960"/>
    <lineage>
        <taxon>Bacteria</taxon>
        <taxon>Bacillati</taxon>
        <taxon>Bacillota</taxon>
        <taxon>Clostridia</taxon>
        <taxon>Eubacteriales</taxon>
        <taxon>Clostridiales Family XVII. Incertae Sedis</taxon>
        <taxon>Sulfobacillus</taxon>
    </lineage>
</organism>
<dbReference type="InterPro" id="IPR003953">
    <property type="entry name" value="FAD-dep_OxRdtase_2_FAD-bd"/>
</dbReference>
<name>A0A2T2XHT9_9FIRM</name>
<evidence type="ECO:0000313" key="9">
    <source>
        <dbReference type="Proteomes" id="UP000242972"/>
    </source>
</evidence>
<feature type="active site" description="Proton acceptor" evidence="5">
    <location>
        <position position="290"/>
    </location>
</feature>
<evidence type="ECO:0000259" key="7">
    <source>
        <dbReference type="Pfam" id="PF02910"/>
    </source>
</evidence>
<proteinExistence type="predicted"/>
<protein>
    <submittedName>
        <fullName evidence="8">Fumarate reductase/succinate dehydrogenase flavoprotein subunit</fullName>
    </submittedName>
</protein>
<dbReference type="InterPro" id="IPR030664">
    <property type="entry name" value="SdhA/FrdA/AprA"/>
</dbReference>
<dbReference type="Proteomes" id="UP000242972">
    <property type="component" value="Unassembled WGS sequence"/>
</dbReference>
<feature type="domain" description="Fumarate reductase/succinate dehydrogenase flavoprotein-like C-terminal" evidence="7">
    <location>
        <begin position="451"/>
        <end position="538"/>
    </location>
</feature>
<keyword evidence="4" id="KW-0560">Oxidoreductase</keyword>
<dbReference type="InterPro" id="IPR036188">
    <property type="entry name" value="FAD/NAD-bd_sf"/>
</dbReference>
<keyword evidence="2" id="KW-0285">Flavoprotein</keyword>
<dbReference type="PRINTS" id="PR00368">
    <property type="entry name" value="FADPNR"/>
</dbReference>
<evidence type="ECO:0000256" key="2">
    <source>
        <dbReference type="ARBA" id="ARBA00022630"/>
    </source>
</evidence>
<dbReference type="EMBL" id="PXYW01000013">
    <property type="protein sequence ID" value="PSR34054.1"/>
    <property type="molecule type" value="Genomic_DNA"/>
</dbReference>
<evidence type="ECO:0000259" key="6">
    <source>
        <dbReference type="Pfam" id="PF00890"/>
    </source>
</evidence>